<dbReference type="Proteomes" id="UP000502136">
    <property type="component" value="Chromosome"/>
</dbReference>
<dbReference type="KEGG" id="palr:HGI30_21875"/>
<dbReference type="EMBL" id="CP051428">
    <property type="protein sequence ID" value="QJC53911.1"/>
    <property type="molecule type" value="Genomic_DNA"/>
</dbReference>
<proteinExistence type="predicted"/>
<dbReference type="AlphaFoldDB" id="A0A6H2H2L0"/>
<accession>A0A6H2H2L0</accession>
<evidence type="ECO:0008006" key="3">
    <source>
        <dbReference type="Google" id="ProtNLM"/>
    </source>
</evidence>
<name>A0A6H2H2L0_9BACL</name>
<reference evidence="1 2" key="1">
    <citation type="submission" date="2020-04" db="EMBL/GenBank/DDBJ databases">
        <title>Novel Paenibacillus strain UniB2 isolated from commercial digestive syrup.</title>
        <authorList>
            <person name="Thorat V."/>
            <person name="Kirdat K."/>
            <person name="Tiwarekar B."/>
            <person name="Yadav A."/>
        </authorList>
    </citation>
    <scope>NUCLEOTIDE SEQUENCE [LARGE SCALE GENOMIC DNA]</scope>
    <source>
        <strain evidence="1 2">UniB2</strain>
    </source>
</reference>
<organism evidence="1 2">
    <name type="scientific">Paenibacillus albicereus</name>
    <dbReference type="NCBI Taxonomy" id="2726185"/>
    <lineage>
        <taxon>Bacteria</taxon>
        <taxon>Bacillati</taxon>
        <taxon>Bacillota</taxon>
        <taxon>Bacilli</taxon>
        <taxon>Bacillales</taxon>
        <taxon>Paenibacillaceae</taxon>
        <taxon>Paenibacillus</taxon>
    </lineage>
</organism>
<protein>
    <recommendedName>
        <fullName evidence="3">DUF4352 domain-containing protein</fullName>
    </recommendedName>
</protein>
<evidence type="ECO:0000313" key="1">
    <source>
        <dbReference type="EMBL" id="QJC53911.1"/>
    </source>
</evidence>
<sequence length="151" mass="16824">MNISLGRLPAGRSMKLLSLLVLISALLLGGCNFTSPVTDGWKSRVASEGLELVSGKENWKKLIYRVTLENVSGSPQEVEWVEPILKSNLLLNDPDRSLRKTINKTVEDGGRLEVQDEIEFDSKNVNLGSSQNVEYMLVKLKDKDEPIEINV</sequence>
<evidence type="ECO:0000313" key="2">
    <source>
        <dbReference type="Proteomes" id="UP000502136"/>
    </source>
</evidence>
<dbReference type="PROSITE" id="PS51257">
    <property type="entry name" value="PROKAR_LIPOPROTEIN"/>
    <property type="match status" value="1"/>
</dbReference>
<dbReference type="RefSeq" id="WP_168909440.1">
    <property type="nucleotide sequence ID" value="NZ_CP051428.1"/>
</dbReference>
<keyword evidence="2" id="KW-1185">Reference proteome</keyword>
<gene>
    <name evidence="1" type="ORF">HGI30_21875</name>
</gene>